<organism evidence="2 3">
    <name type="scientific">Thiorhodococcus fuscus</name>
    <dbReference type="NCBI Taxonomy" id="527200"/>
    <lineage>
        <taxon>Bacteria</taxon>
        <taxon>Pseudomonadati</taxon>
        <taxon>Pseudomonadota</taxon>
        <taxon>Gammaproteobacteria</taxon>
        <taxon>Chromatiales</taxon>
        <taxon>Chromatiaceae</taxon>
        <taxon>Thiorhodococcus</taxon>
    </lineage>
</organism>
<gene>
    <name evidence="2" type="ORF">ACFSJC_12650</name>
</gene>
<reference evidence="3" key="1">
    <citation type="journal article" date="2019" name="Int. J. Syst. Evol. Microbiol.">
        <title>The Global Catalogue of Microorganisms (GCM) 10K type strain sequencing project: providing services to taxonomists for standard genome sequencing and annotation.</title>
        <authorList>
            <consortium name="The Broad Institute Genomics Platform"/>
            <consortium name="The Broad Institute Genome Sequencing Center for Infectious Disease"/>
            <person name="Wu L."/>
            <person name="Ma J."/>
        </authorList>
    </citation>
    <scope>NUCLEOTIDE SEQUENCE [LARGE SCALE GENOMIC DNA]</scope>
    <source>
        <strain evidence="3">KACC 12597</strain>
    </source>
</reference>
<dbReference type="InterPro" id="IPR011042">
    <property type="entry name" value="6-blade_b-propeller_TolB-like"/>
</dbReference>
<sequence>MSDHRSNPRLLALTLSAATAIAPCVCWSGTQGESTGSERRTITGFEFIGEVTFPTGYRFDDTEVGGLSGITYDAENNRLLALSDDRSDLAPARYYNLTIDLSDGHLDSGDIAFTGVTKLQPRFGSYFAPGGIDPEGIALALNGGVFVSSEGDVSKLLAPFVNHFNQFGVQDLELEVDAKYLPTATSGIRNNLAFESLTITPSKRYLFTAVENALVQDGPQATLEGKSLSRILKYDLKTGKALGEIVYEVEPVAETPEPATAFATNGLVELLALDDNGSLLAMERSFSTGKGNVVKLYQVLSQGALDVSAWDSLLWKGKGVPFSIDPPVQKQELIDFGDLVETVDNLEGMTLGPVLPDGRQSLIVVSDNNFSSTQFTQFIALALNIETVPAARPVLETPRTTDAGIDSPLRGDSDDPAIWVHPSRPGKSLVIATLKDGGFVVFDLGGTVIQQELPAEYGDIRFNNVDLVYDFALDGKRVDLAVFSDRKNDTLAVYRIDPDRQRLVAVTSSSMPATIFGVDDGSATAYGLCTYRGLSDGADYAFVTQADGNKVAQLRLLDAGDGTVSAEVARMIELPVPTGDAEDSQSEGLVADRELGVLYVGMEDIVGVLKFSAEVDGGNEYSLVQSIDADYLKPDIEGLTLYYGPSGTGYLLVSSQGDGTYAVFERSGDNVYVGSFVVADTDGIDQANESDGADVISTALGSRYPFGLLVVQDGANDPQNALQDEEELENDSTNFKFVPWEQVAKSFPEPLIMEPRIYDPRR</sequence>
<protein>
    <submittedName>
        <fullName evidence="2">Phytase</fullName>
    </submittedName>
</protein>
<dbReference type="Pfam" id="PF02333">
    <property type="entry name" value="Phytase"/>
    <property type="match status" value="1"/>
</dbReference>
<dbReference type="EMBL" id="JBHUHX010000035">
    <property type="protein sequence ID" value="MFD2112690.1"/>
    <property type="molecule type" value="Genomic_DNA"/>
</dbReference>
<dbReference type="InterPro" id="IPR003431">
    <property type="entry name" value="B-propeller_Phytase"/>
</dbReference>
<comment type="caution">
    <text evidence="2">The sequence shown here is derived from an EMBL/GenBank/DDBJ whole genome shotgun (WGS) entry which is preliminary data.</text>
</comment>
<dbReference type="InterPro" id="IPR027372">
    <property type="entry name" value="Phytase-like_dom"/>
</dbReference>
<name>A0ABW4YAQ0_9GAMM</name>
<accession>A0ABW4YAQ0</accession>
<dbReference type="SUPFAM" id="SSF50956">
    <property type="entry name" value="Thermostable phytase (3-phytase)"/>
    <property type="match status" value="1"/>
</dbReference>
<dbReference type="PROSITE" id="PS51662">
    <property type="entry name" value="BP_PHYTASE"/>
    <property type="match status" value="1"/>
</dbReference>
<dbReference type="RefSeq" id="WP_386027234.1">
    <property type="nucleotide sequence ID" value="NZ_JBHUHX010000035.1"/>
</dbReference>
<dbReference type="Proteomes" id="UP001597337">
    <property type="component" value="Unassembled WGS sequence"/>
</dbReference>
<dbReference type="Pfam" id="PF13449">
    <property type="entry name" value="Phytase-like"/>
    <property type="match status" value="1"/>
</dbReference>
<dbReference type="Gene3D" id="2.120.10.30">
    <property type="entry name" value="TolB, C-terminal domain"/>
    <property type="match status" value="1"/>
</dbReference>
<evidence type="ECO:0000313" key="3">
    <source>
        <dbReference type="Proteomes" id="UP001597337"/>
    </source>
</evidence>
<keyword evidence="3" id="KW-1185">Reference proteome</keyword>
<dbReference type="PANTHER" id="PTHR37957">
    <property type="entry name" value="BLR7070 PROTEIN"/>
    <property type="match status" value="1"/>
</dbReference>
<evidence type="ECO:0000259" key="1">
    <source>
        <dbReference type="PROSITE" id="PS51662"/>
    </source>
</evidence>
<dbReference type="PANTHER" id="PTHR37957:SF1">
    <property type="entry name" value="PHYTASE-LIKE DOMAIN-CONTAINING PROTEIN"/>
    <property type="match status" value="1"/>
</dbReference>
<feature type="domain" description="BPP" evidence="1">
    <location>
        <begin position="381"/>
        <end position="747"/>
    </location>
</feature>
<proteinExistence type="predicted"/>
<evidence type="ECO:0000313" key="2">
    <source>
        <dbReference type="EMBL" id="MFD2112690.1"/>
    </source>
</evidence>